<evidence type="ECO:0000256" key="5">
    <source>
        <dbReference type="ARBA" id="ARBA00023049"/>
    </source>
</evidence>
<dbReference type="PROSITE" id="PS01302">
    <property type="entry name" value="UPF0758"/>
    <property type="match status" value="1"/>
</dbReference>
<dbReference type="InterPro" id="IPR037518">
    <property type="entry name" value="MPN"/>
</dbReference>
<dbReference type="InterPro" id="IPR020891">
    <property type="entry name" value="UPF0758_CS"/>
</dbReference>
<dbReference type="CDD" id="cd08071">
    <property type="entry name" value="MPN_DUF2466"/>
    <property type="match status" value="1"/>
</dbReference>
<accession>A0ABT8KJA0</accession>
<dbReference type="PANTHER" id="PTHR30471">
    <property type="entry name" value="DNA REPAIR PROTEIN RADC"/>
    <property type="match status" value="1"/>
</dbReference>
<dbReference type="EMBL" id="JAUJEA010000001">
    <property type="protein sequence ID" value="MDN5200786.1"/>
    <property type="molecule type" value="Genomic_DNA"/>
</dbReference>
<keyword evidence="2" id="KW-0479">Metal-binding</keyword>
<feature type="domain" description="MPN" evidence="7">
    <location>
        <begin position="109"/>
        <end position="231"/>
    </location>
</feature>
<organism evidence="8 9">
    <name type="scientific">Splendidivirga corallicola</name>
    <dbReference type="NCBI Taxonomy" id="3051826"/>
    <lineage>
        <taxon>Bacteria</taxon>
        <taxon>Pseudomonadati</taxon>
        <taxon>Bacteroidota</taxon>
        <taxon>Cytophagia</taxon>
        <taxon>Cytophagales</taxon>
        <taxon>Splendidivirgaceae</taxon>
        <taxon>Splendidivirga</taxon>
    </lineage>
</organism>
<evidence type="ECO:0000256" key="6">
    <source>
        <dbReference type="RuleBase" id="RU003797"/>
    </source>
</evidence>
<evidence type="ECO:0000259" key="7">
    <source>
        <dbReference type="PROSITE" id="PS50249"/>
    </source>
</evidence>
<dbReference type="RefSeq" id="WP_346750806.1">
    <property type="nucleotide sequence ID" value="NZ_JAUJEA010000001.1"/>
</dbReference>
<evidence type="ECO:0000256" key="3">
    <source>
        <dbReference type="ARBA" id="ARBA00022801"/>
    </source>
</evidence>
<dbReference type="Gene3D" id="3.40.140.10">
    <property type="entry name" value="Cytidine Deaminase, domain 2"/>
    <property type="match status" value="1"/>
</dbReference>
<evidence type="ECO:0000313" key="8">
    <source>
        <dbReference type="EMBL" id="MDN5200786.1"/>
    </source>
</evidence>
<dbReference type="PANTHER" id="PTHR30471:SF3">
    <property type="entry name" value="UPF0758 PROTEIN YEES-RELATED"/>
    <property type="match status" value="1"/>
</dbReference>
<gene>
    <name evidence="8" type="primary">radC</name>
    <name evidence="8" type="ORF">QQ008_05425</name>
</gene>
<dbReference type="InterPro" id="IPR001405">
    <property type="entry name" value="UPF0758"/>
</dbReference>
<comment type="similarity">
    <text evidence="6">Belongs to the UPF0758 family.</text>
</comment>
<dbReference type="NCBIfam" id="NF000642">
    <property type="entry name" value="PRK00024.1"/>
    <property type="match status" value="1"/>
</dbReference>
<name>A0ABT8KJA0_9BACT</name>
<dbReference type="Pfam" id="PF20582">
    <property type="entry name" value="UPF0758_N"/>
    <property type="match status" value="1"/>
</dbReference>
<dbReference type="NCBIfam" id="TIGR00608">
    <property type="entry name" value="radc"/>
    <property type="match status" value="1"/>
</dbReference>
<keyword evidence="5" id="KW-0482">Metalloprotease</keyword>
<sequence>MERKNDLKILDWAKEDRPREKLLSKGKATLSNAELIGILIGSGTKSLSAVDIAKIILKDVGNDINQLAKLDVNDLRKFRGIGEARAITIVSALELGRRRRKTESAERPKIRCSQDAYDLIRPDLLDQPNEFFWIILMNRANSVIKKHTISTGGLSGTVADPKMIFKAALENRASAVILVHNHPSGNLQPSQADILLTKKLKDAGKVMEIPILDHIIFTDESYFSFADEGML</sequence>
<comment type="caution">
    <text evidence="8">The sequence shown here is derived from an EMBL/GenBank/DDBJ whole genome shotgun (WGS) entry which is preliminary data.</text>
</comment>
<keyword evidence="9" id="KW-1185">Reference proteome</keyword>
<evidence type="ECO:0000256" key="1">
    <source>
        <dbReference type="ARBA" id="ARBA00022670"/>
    </source>
</evidence>
<dbReference type="InterPro" id="IPR025657">
    <property type="entry name" value="RadC_JAB"/>
</dbReference>
<proteinExistence type="inferred from homology"/>
<dbReference type="Pfam" id="PF04002">
    <property type="entry name" value="RadC"/>
    <property type="match status" value="1"/>
</dbReference>
<protein>
    <submittedName>
        <fullName evidence="8">DNA repair protein RadC</fullName>
    </submittedName>
</protein>
<keyword evidence="4" id="KW-0862">Zinc</keyword>
<dbReference type="PROSITE" id="PS50249">
    <property type="entry name" value="MPN"/>
    <property type="match status" value="1"/>
</dbReference>
<evidence type="ECO:0000313" key="9">
    <source>
        <dbReference type="Proteomes" id="UP001172082"/>
    </source>
</evidence>
<evidence type="ECO:0000256" key="2">
    <source>
        <dbReference type="ARBA" id="ARBA00022723"/>
    </source>
</evidence>
<dbReference type="Proteomes" id="UP001172082">
    <property type="component" value="Unassembled WGS sequence"/>
</dbReference>
<dbReference type="InterPro" id="IPR046778">
    <property type="entry name" value="UPF0758_N"/>
</dbReference>
<evidence type="ECO:0000256" key="4">
    <source>
        <dbReference type="ARBA" id="ARBA00022833"/>
    </source>
</evidence>
<reference evidence="8" key="1">
    <citation type="submission" date="2023-06" db="EMBL/GenBank/DDBJ databases">
        <title>Genomic of Parafulvivirga corallium.</title>
        <authorList>
            <person name="Wang G."/>
        </authorList>
    </citation>
    <scope>NUCLEOTIDE SEQUENCE</scope>
    <source>
        <strain evidence="8">BMA10</strain>
    </source>
</reference>
<keyword evidence="3" id="KW-0378">Hydrolase</keyword>
<keyword evidence="1" id="KW-0645">Protease</keyword>
<dbReference type="SUPFAM" id="SSF102712">
    <property type="entry name" value="JAB1/MPN domain"/>
    <property type="match status" value="1"/>
</dbReference>